<gene>
    <name evidence="1" type="ORF">ABW18_05555</name>
</gene>
<organism evidence="1 2">
    <name type="scientific">Gordonia jacobaea</name>
    <dbReference type="NCBI Taxonomy" id="122202"/>
    <lineage>
        <taxon>Bacteria</taxon>
        <taxon>Bacillati</taxon>
        <taxon>Actinomycetota</taxon>
        <taxon>Actinomycetes</taxon>
        <taxon>Mycobacteriales</taxon>
        <taxon>Gordoniaceae</taxon>
        <taxon>Gordonia</taxon>
    </lineage>
</organism>
<evidence type="ECO:0000313" key="1">
    <source>
        <dbReference type="EMBL" id="KNA92730.1"/>
    </source>
</evidence>
<comment type="caution">
    <text evidence="1">The sequence shown here is derived from an EMBL/GenBank/DDBJ whole genome shotgun (WGS) entry which is preliminary data.</text>
</comment>
<dbReference type="RefSeq" id="WP_049697939.1">
    <property type="nucleotide sequence ID" value="NZ_LDTZ01000014.1"/>
</dbReference>
<sequence>MNEWVPAFPGQRPPFFKDGNECALRHGAHSPKLVNPRRDEIVAGLRQAMPHLDNEGYGPQLSRYGTTLAQIERLDAWLEEHGVIGKGGSIKPAAKFRADLDKLALNLAGALGLTPVSHARVLRDLGEAGRSQVDIAKAQEEYLREQRGSA</sequence>
<reference evidence="1 2" key="1">
    <citation type="submission" date="2015-05" db="EMBL/GenBank/DDBJ databases">
        <title>Draft genome sequence of the bacterium Gordonia jacobaea a new member of the Gordonia genus.</title>
        <authorList>
            <person name="Jimenez-Galisteo G."/>
            <person name="Dominguez A."/>
            <person name="Munoz E."/>
            <person name="Vinas M."/>
        </authorList>
    </citation>
    <scope>NUCLEOTIDE SEQUENCE [LARGE SCALE GENOMIC DNA]</scope>
    <source>
        <strain evidence="2">mv1</strain>
    </source>
</reference>
<dbReference type="Proteomes" id="UP000037247">
    <property type="component" value="Unassembled WGS sequence"/>
</dbReference>
<accession>A0ABR5IG68</accession>
<keyword evidence="2" id="KW-1185">Reference proteome</keyword>
<proteinExistence type="predicted"/>
<evidence type="ECO:0008006" key="3">
    <source>
        <dbReference type="Google" id="ProtNLM"/>
    </source>
</evidence>
<name>A0ABR5IG68_9ACTN</name>
<evidence type="ECO:0000313" key="2">
    <source>
        <dbReference type="Proteomes" id="UP000037247"/>
    </source>
</evidence>
<protein>
    <recommendedName>
        <fullName evidence="3">P27 family phage terminase small subunit</fullName>
    </recommendedName>
</protein>
<dbReference type="EMBL" id="LDTZ01000014">
    <property type="protein sequence ID" value="KNA92730.1"/>
    <property type="molecule type" value="Genomic_DNA"/>
</dbReference>